<dbReference type="InterPro" id="IPR002347">
    <property type="entry name" value="SDR_fam"/>
</dbReference>
<evidence type="ECO:0000256" key="3">
    <source>
        <dbReference type="RuleBase" id="RU000363"/>
    </source>
</evidence>
<evidence type="ECO:0000313" key="5">
    <source>
        <dbReference type="EMBL" id="HJC85985.1"/>
    </source>
</evidence>
<evidence type="ECO:0000256" key="2">
    <source>
        <dbReference type="ARBA" id="ARBA00023002"/>
    </source>
</evidence>
<dbReference type="InterPro" id="IPR020904">
    <property type="entry name" value="Sc_DH/Rdtase_CS"/>
</dbReference>
<gene>
    <name evidence="5" type="ORF">H9751_10680</name>
</gene>
<organism evidence="5 6">
    <name type="scientific">Candidatus Corynebacterium faecigallinarum</name>
    <dbReference type="NCBI Taxonomy" id="2838528"/>
    <lineage>
        <taxon>Bacteria</taxon>
        <taxon>Bacillati</taxon>
        <taxon>Actinomycetota</taxon>
        <taxon>Actinomycetes</taxon>
        <taxon>Mycobacteriales</taxon>
        <taxon>Corynebacteriaceae</taxon>
        <taxon>Corynebacterium</taxon>
    </lineage>
</organism>
<proteinExistence type="inferred from homology"/>
<dbReference type="PRINTS" id="PR00080">
    <property type="entry name" value="SDRFAMILY"/>
</dbReference>
<comment type="similarity">
    <text evidence="1 3">Belongs to the short-chain dehydrogenases/reductases (SDR) family.</text>
</comment>
<evidence type="ECO:0000313" key="6">
    <source>
        <dbReference type="Proteomes" id="UP000823858"/>
    </source>
</evidence>
<reference evidence="5" key="2">
    <citation type="submission" date="2021-04" db="EMBL/GenBank/DDBJ databases">
        <authorList>
            <person name="Gilroy R."/>
        </authorList>
    </citation>
    <scope>NUCLEOTIDE SEQUENCE</scope>
    <source>
        <strain evidence="5">ChiHjej13B12-4958</strain>
    </source>
</reference>
<sequence>MNIKDSVIVVTGGGAGIGREVTRQLLDQGATVHVLDLNISGLASVGAQPDQLVPHQINIADREAVTAVAAEITAAGPVDGLVNVAGIIQEFIDINDVDYDAIERVFNVNFWGTVNTTKAFLPALLERPKAAVVNVSSMGGLVPVPGQSAYGASKAAVKLFTEGLQAELLKSSVSVSIVFPGGVATDITANSGVSTPSGKTAEEAAAEAEAAASRLTTPQDAAAAIVSAIKTGKPRVRIGKDAVAMDTLGRLLPTKSITLMAKLMAKLQAS</sequence>
<dbReference type="SMART" id="SM00822">
    <property type="entry name" value="PKS_KR"/>
    <property type="match status" value="1"/>
</dbReference>
<dbReference type="PRINTS" id="PR00081">
    <property type="entry name" value="GDHRDH"/>
</dbReference>
<evidence type="ECO:0000256" key="1">
    <source>
        <dbReference type="ARBA" id="ARBA00006484"/>
    </source>
</evidence>
<name>A0A9D2QE89_9CORY</name>
<accession>A0A9D2QE89</accession>
<keyword evidence="2" id="KW-0560">Oxidoreductase</keyword>
<evidence type="ECO:0000259" key="4">
    <source>
        <dbReference type="SMART" id="SM00822"/>
    </source>
</evidence>
<dbReference type="PANTHER" id="PTHR44196:SF1">
    <property type="entry name" value="DEHYDROGENASE_REDUCTASE SDR FAMILY MEMBER 7B"/>
    <property type="match status" value="1"/>
</dbReference>
<dbReference type="PROSITE" id="PS00061">
    <property type="entry name" value="ADH_SHORT"/>
    <property type="match status" value="1"/>
</dbReference>
<dbReference type="SUPFAM" id="SSF51735">
    <property type="entry name" value="NAD(P)-binding Rossmann-fold domains"/>
    <property type="match status" value="1"/>
</dbReference>
<protein>
    <submittedName>
        <fullName evidence="5">SDR family NAD(P)-dependent oxidoreductase</fullName>
    </submittedName>
</protein>
<feature type="domain" description="Ketoreductase" evidence="4">
    <location>
        <begin position="6"/>
        <end position="182"/>
    </location>
</feature>
<comment type="caution">
    <text evidence="5">The sequence shown here is derived from an EMBL/GenBank/DDBJ whole genome shotgun (WGS) entry which is preliminary data.</text>
</comment>
<dbReference type="GO" id="GO:0016020">
    <property type="term" value="C:membrane"/>
    <property type="evidence" value="ECO:0007669"/>
    <property type="project" value="TreeGrafter"/>
</dbReference>
<dbReference type="PANTHER" id="PTHR44196">
    <property type="entry name" value="DEHYDROGENASE/REDUCTASE SDR FAMILY MEMBER 7B"/>
    <property type="match status" value="1"/>
</dbReference>
<dbReference type="Pfam" id="PF00106">
    <property type="entry name" value="adh_short"/>
    <property type="match status" value="1"/>
</dbReference>
<reference evidence="5" key="1">
    <citation type="journal article" date="2021" name="PeerJ">
        <title>Extensive microbial diversity within the chicken gut microbiome revealed by metagenomics and culture.</title>
        <authorList>
            <person name="Gilroy R."/>
            <person name="Ravi A."/>
            <person name="Getino M."/>
            <person name="Pursley I."/>
            <person name="Horton D.L."/>
            <person name="Alikhan N.F."/>
            <person name="Baker D."/>
            <person name="Gharbi K."/>
            <person name="Hall N."/>
            <person name="Watson M."/>
            <person name="Adriaenssens E.M."/>
            <person name="Foster-Nyarko E."/>
            <person name="Jarju S."/>
            <person name="Secka A."/>
            <person name="Antonio M."/>
            <person name="Oren A."/>
            <person name="Chaudhuri R.R."/>
            <person name="La Ragione R."/>
            <person name="Hildebrand F."/>
            <person name="Pallen M.J."/>
        </authorList>
    </citation>
    <scope>NUCLEOTIDE SEQUENCE</scope>
    <source>
        <strain evidence="5">ChiHjej13B12-4958</strain>
    </source>
</reference>
<dbReference type="InterPro" id="IPR036291">
    <property type="entry name" value="NAD(P)-bd_dom_sf"/>
</dbReference>
<dbReference type="Proteomes" id="UP000823858">
    <property type="component" value="Unassembled WGS sequence"/>
</dbReference>
<dbReference type="GO" id="GO:0016491">
    <property type="term" value="F:oxidoreductase activity"/>
    <property type="evidence" value="ECO:0007669"/>
    <property type="project" value="UniProtKB-KW"/>
</dbReference>
<dbReference type="EMBL" id="DWVP01000024">
    <property type="protein sequence ID" value="HJC85985.1"/>
    <property type="molecule type" value="Genomic_DNA"/>
</dbReference>
<dbReference type="InterPro" id="IPR057326">
    <property type="entry name" value="KR_dom"/>
</dbReference>
<dbReference type="AlphaFoldDB" id="A0A9D2QE89"/>
<dbReference type="Gene3D" id="3.40.50.720">
    <property type="entry name" value="NAD(P)-binding Rossmann-like Domain"/>
    <property type="match status" value="1"/>
</dbReference>